<name>Q9PD88_XYLFA</name>
<sequence length="70" mass="7619">MGLNILLCTTYRISSNQCPPKKIQIAFTHPYPASSIGTYCAPIVEAHGQATLFTALLSSMQDGIEHLQIL</sequence>
<dbReference type="KEGG" id="xfa:XF_1491"/>
<dbReference type="EMBL" id="AE003849">
    <property type="protein sequence ID" value="AAF84300.1"/>
    <property type="molecule type" value="Genomic_DNA"/>
</dbReference>
<dbReference type="Proteomes" id="UP000000812">
    <property type="component" value="Chromosome"/>
</dbReference>
<organism evidence="1 2">
    <name type="scientific">Xylella fastidiosa (strain 9a5c)</name>
    <dbReference type="NCBI Taxonomy" id="160492"/>
    <lineage>
        <taxon>Bacteria</taxon>
        <taxon>Pseudomonadati</taxon>
        <taxon>Pseudomonadota</taxon>
        <taxon>Gammaproteobacteria</taxon>
        <taxon>Lysobacterales</taxon>
        <taxon>Lysobacteraceae</taxon>
        <taxon>Xylella</taxon>
    </lineage>
</organism>
<evidence type="ECO:0000313" key="2">
    <source>
        <dbReference type="Proteomes" id="UP000000812"/>
    </source>
</evidence>
<dbReference type="HOGENOM" id="CLU_2756959_0_0_6"/>
<dbReference type="PIR" id="G82675">
    <property type="entry name" value="G82675"/>
</dbReference>
<evidence type="ECO:0000313" key="1">
    <source>
        <dbReference type="EMBL" id="AAF84300.1"/>
    </source>
</evidence>
<gene>
    <name evidence="1" type="ordered locus">XF_1491</name>
</gene>
<dbReference type="AlphaFoldDB" id="Q9PD88"/>
<proteinExistence type="predicted"/>
<protein>
    <submittedName>
        <fullName evidence="1">Uncharacterized protein</fullName>
    </submittedName>
</protein>
<accession>Q9PD88</accession>
<reference evidence="1 2" key="1">
    <citation type="journal article" date="2000" name="Nature">
        <title>The genome sequence of the plant pathogen Xylella fastidiosa.</title>
        <authorList>
            <person name="Simpson A.J."/>
            <person name="Reinach F.C."/>
            <person name="Arruda P."/>
            <person name="Abreu F.A."/>
            <person name="Acencio M."/>
            <person name="Alvarenga R."/>
            <person name="Alves L.M."/>
            <person name="Araya J.E."/>
            <person name="Baia G.S."/>
            <person name="Baptista C.S."/>
            <person name="Barros M.H."/>
            <person name="Bonaccorsi E.D."/>
            <person name="Bordin S."/>
            <person name="Bove J.M."/>
            <person name="Briones M.R."/>
            <person name="Bueno M.R."/>
            <person name="Camargo A.A."/>
            <person name="Camargo L.E."/>
            <person name="Carraro D.M."/>
            <person name="Carrer H."/>
            <person name="Colauto N.B."/>
            <person name="Colombo C."/>
            <person name="Costa F.F."/>
            <person name="Costa M.C."/>
            <person name="Costa-Neto C.M."/>
            <person name="Coutinho L.L."/>
            <person name="Cristofani M."/>
            <person name="Dias-Neto E."/>
            <person name="Docena C."/>
            <person name="El-Dorry H."/>
            <person name="Facincani A.P."/>
            <person name="Ferreira A.J."/>
            <person name="Ferreira V.C."/>
            <person name="Ferro J.A."/>
            <person name="Fraga J.S."/>
            <person name="Franca S.C."/>
            <person name="Franco M.C."/>
            <person name="Frohme M."/>
            <person name="Furlan L.R."/>
            <person name="Garnier M."/>
            <person name="Goldman G.H."/>
            <person name="Goldman M.H."/>
            <person name="Gomes S.L."/>
            <person name="Gruber A."/>
            <person name="Ho P.L."/>
            <person name="Hoheisel J.D."/>
            <person name="Junqueira M.L."/>
            <person name="Kemper E.L."/>
            <person name="Kitajima J.P."/>
            <person name="Krieger J.E."/>
            <person name="Kuramae E.E."/>
            <person name="Laigret F."/>
            <person name="Lambais M.R."/>
            <person name="Leite L.C."/>
            <person name="Lemos E.G."/>
            <person name="Lemos M.V."/>
            <person name="Lopes S.A."/>
            <person name="Lopes C.R."/>
            <person name="Machado J.A."/>
            <person name="Machado M.A."/>
            <person name="Madeira A.M."/>
            <person name="Madeira H.M."/>
            <person name="Marino C.L."/>
            <person name="Marques M.V."/>
            <person name="Martins E.A."/>
            <person name="Martins E.M."/>
            <person name="Matsukuma A.Y."/>
            <person name="Menck C.F."/>
            <person name="Miracca E.C."/>
            <person name="Miyaki C.Y."/>
            <person name="Monteriro-Vitorello C.B."/>
            <person name="Moon D.H."/>
            <person name="Nagai M.A."/>
            <person name="Nascimento A.L."/>
            <person name="Netto L.E."/>
            <person name="Nhani A.Jr."/>
            <person name="Nobrega F.G."/>
            <person name="Nunes L.R."/>
            <person name="Oliveira M.A."/>
            <person name="de Oliveira M.C."/>
            <person name="de Oliveira R.C."/>
            <person name="Palmieri D.A."/>
            <person name="Paris A."/>
            <person name="Peixoto B.R."/>
            <person name="Pereira G.A."/>
            <person name="Pereira H.A.Jr."/>
            <person name="Pesquero J.B."/>
            <person name="Quaggio R.B."/>
            <person name="Roberto P.G."/>
            <person name="Rodrigues V."/>
            <person name="de M Rosa A.J."/>
            <person name="de Rosa V.E.Jr."/>
            <person name="de Sa R.G."/>
            <person name="Santelli R.V."/>
            <person name="Sawasaki H.E."/>
            <person name="da Silva A.C."/>
            <person name="da Silva A.M."/>
            <person name="da Silva F.R."/>
            <person name="da Silva W.A.Jr."/>
            <person name="da Silveira J.F."/>
            <person name="Silvestri M.L."/>
            <person name="Siqueira W.J."/>
            <person name="de Souza A.A."/>
            <person name="de Souza A.P."/>
            <person name="Terenzi M.F."/>
            <person name="Truffi D."/>
            <person name="Tsai S.M."/>
            <person name="Tsuhako M.H."/>
            <person name="Vallada H."/>
            <person name="Van Sluys M.A."/>
            <person name="Verjovski-Almeida S."/>
            <person name="Vettore A.L."/>
            <person name="Zago M.A."/>
            <person name="Zatz M."/>
            <person name="Meidanis J."/>
            <person name="Setubal J.C."/>
        </authorList>
    </citation>
    <scope>NUCLEOTIDE SEQUENCE [LARGE SCALE GENOMIC DNA]</scope>
    <source>
        <strain evidence="1 2">9a5c</strain>
    </source>
</reference>